<name>A0A0K8P5G5_PISS1</name>
<sequence length="280" mass="28260">MSPEARAGGMRLLAFDTSTELVLLAVVTPDGVWPALADGGAQASTTLIPQALALLERAGQPLAGLDAIAFGAGPGAFTGLRTACAVAQGLAFGIDRPVLALDSLAVVAEAAADDTDGAATDADKLWVAQDARMDEVYAAAYRRRRARPSGPGPVPETLADPVGAIAWEPLVAPALYAPPALAARWAGAPGEGPEAGPRAVVGSALEAFGDRLDTGLARRLPMPGPLARASALARLAAAAWRAGRGQDPAQALPVYLRDKVALTTVERDAAARAKAAGGAA</sequence>
<dbReference type="AlphaFoldDB" id="A0A0K8P5G5"/>
<dbReference type="RefSeq" id="WP_231638208.1">
    <property type="nucleotide sequence ID" value="NZ_BBYR01000058.1"/>
</dbReference>
<feature type="domain" description="Gcp-like" evidence="1">
    <location>
        <begin position="30"/>
        <end position="143"/>
    </location>
</feature>
<dbReference type="EMBL" id="BBYR01000058">
    <property type="protein sequence ID" value="GAP37754.1"/>
    <property type="molecule type" value="Genomic_DNA"/>
</dbReference>
<proteinExistence type="predicted"/>
<dbReference type="InterPro" id="IPR043129">
    <property type="entry name" value="ATPase_NBD"/>
</dbReference>
<comment type="caution">
    <text evidence="2">The sequence shown here is derived from an EMBL/GenBank/DDBJ whole genome shotgun (WGS) entry which is preliminary data.</text>
</comment>
<reference evidence="3" key="1">
    <citation type="submission" date="2015-07" db="EMBL/GenBank/DDBJ databases">
        <title>Discovery of a poly(ethylene terephthalate assimilation.</title>
        <authorList>
            <person name="Yoshida S."/>
            <person name="Hiraga K."/>
            <person name="Takehana T."/>
            <person name="Taniguchi I."/>
            <person name="Yamaji H."/>
            <person name="Maeda Y."/>
            <person name="Toyohara K."/>
            <person name="Miyamoto K."/>
            <person name="Kimura Y."/>
            <person name="Oda K."/>
        </authorList>
    </citation>
    <scope>NUCLEOTIDE SEQUENCE [LARGE SCALE GENOMIC DNA]</scope>
    <source>
        <strain evidence="3">NBRC 110686 / TISTR 2288 / 201-F6</strain>
    </source>
</reference>
<dbReference type="GO" id="GO:0002949">
    <property type="term" value="P:tRNA threonylcarbamoyladenosine modification"/>
    <property type="evidence" value="ECO:0007669"/>
    <property type="project" value="InterPro"/>
</dbReference>
<evidence type="ECO:0000313" key="3">
    <source>
        <dbReference type="Proteomes" id="UP000037660"/>
    </source>
</evidence>
<dbReference type="Gene3D" id="3.30.420.40">
    <property type="match status" value="2"/>
</dbReference>
<reference evidence="2 3" key="2">
    <citation type="journal article" date="2016" name="Science">
        <title>A bacterium that degrades and assimilates poly(ethylene terephthalate).</title>
        <authorList>
            <person name="Yoshida S."/>
            <person name="Hiraga K."/>
            <person name="Takehana T."/>
            <person name="Taniguchi I."/>
            <person name="Yamaji H."/>
            <person name="Maeda Y."/>
            <person name="Toyohara K."/>
            <person name="Miyamoto K."/>
            <person name="Kimura Y."/>
            <person name="Oda K."/>
        </authorList>
    </citation>
    <scope>NUCLEOTIDE SEQUENCE [LARGE SCALE GENOMIC DNA]</scope>
    <source>
        <strain evidence="3">NBRC 110686 / TISTR 2288 / 201-F6</strain>
    </source>
</reference>
<organism evidence="2 3">
    <name type="scientific">Piscinibacter sakaiensis</name>
    <name type="common">Ideonella sakaiensis</name>
    <dbReference type="NCBI Taxonomy" id="1547922"/>
    <lineage>
        <taxon>Bacteria</taxon>
        <taxon>Pseudomonadati</taxon>
        <taxon>Pseudomonadota</taxon>
        <taxon>Betaproteobacteria</taxon>
        <taxon>Burkholderiales</taxon>
        <taxon>Sphaerotilaceae</taxon>
        <taxon>Piscinibacter</taxon>
    </lineage>
</organism>
<keyword evidence="3" id="KW-1185">Reference proteome</keyword>
<dbReference type="InterPro" id="IPR000905">
    <property type="entry name" value="Gcp-like_dom"/>
</dbReference>
<protein>
    <submittedName>
        <fullName evidence="2">TsaB protein</fullName>
    </submittedName>
</protein>
<dbReference type="Proteomes" id="UP000037660">
    <property type="component" value="Unassembled WGS sequence"/>
</dbReference>
<evidence type="ECO:0000259" key="1">
    <source>
        <dbReference type="Pfam" id="PF00814"/>
    </source>
</evidence>
<accession>A0A0K8P5G5</accession>
<dbReference type="SUPFAM" id="SSF53067">
    <property type="entry name" value="Actin-like ATPase domain"/>
    <property type="match status" value="2"/>
</dbReference>
<gene>
    <name evidence="2" type="ORF">ISF6_3699</name>
</gene>
<dbReference type="STRING" id="1547922.ISF6_3699"/>
<evidence type="ECO:0000313" key="2">
    <source>
        <dbReference type="EMBL" id="GAP37754.1"/>
    </source>
</evidence>
<dbReference type="Pfam" id="PF00814">
    <property type="entry name" value="TsaD"/>
    <property type="match status" value="1"/>
</dbReference>
<dbReference type="NCBIfam" id="TIGR03725">
    <property type="entry name" value="T6A_YeaZ"/>
    <property type="match status" value="1"/>
</dbReference>
<dbReference type="InterPro" id="IPR022496">
    <property type="entry name" value="T6A_TsaB"/>
</dbReference>